<reference evidence="2" key="1">
    <citation type="submission" date="2020-05" db="EMBL/GenBank/DDBJ databases">
        <authorList>
            <person name="Chiriac C."/>
            <person name="Salcher M."/>
            <person name="Ghai R."/>
            <person name="Kavagutti S V."/>
        </authorList>
    </citation>
    <scope>NUCLEOTIDE SEQUENCE</scope>
</reference>
<proteinExistence type="predicted"/>
<sequence length="58" mass="6451">MIEDGTVAGEGLTFLETFTYFFVAPTALFVVISFFAYITAKEVRAKSKKKPVNLTVIE</sequence>
<evidence type="ECO:0000256" key="1">
    <source>
        <dbReference type="SAM" id="Phobius"/>
    </source>
</evidence>
<dbReference type="EMBL" id="CAESAC010000077">
    <property type="protein sequence ID" value="CAB4336904.1"/>
    <property type="molecule type" value="Genomic_DNA"/>
</dbReference>
<evidence type="ECO:0000313" key="2">
    <source>
        <dbReference type="EMBL" id="CAB4336904.1"/>
    </source>
</evidence>
<organism evidence="2">
    <name type="scientific">freshwater metagenome</name>
    <dbReference type="NCBI Taxonomy" id="449393"/>
    <lineage>
        <taxon>unclassified sequences</taxon>
        <taxon>metagenomes</taxon>
        <taxon>ecological metagenomes</taxon>
    </lineage>
</organism>
<protein>
    <submittedName>
        <fullName evidence="2">Unannotated protein</fullName>
    </submittedName>
</protein>
<accession>A0A6J5Z393</accession>
<name>A0A6J5Z393_9ZZZZ</name>
<keyword evidence="1" id="KW-1133">Transmembrane helix</keyword>
<dbReference type="AlphaFoldDB" id="A0A6J5Z393"/>
<keyword evidence="1" id="KW-0472">Membrane</keyword>
<feature type="transmembrane region" description="Helical" evidence="1">
    <location>
        <begin position="20"/>
        <end position="40"/>
    </location>
</feature>
<keyword evidence="1" id="KW-0812">Transmembrane</keyword>
<gene>
    <name evidence="2" type="ORF">UFOPK4028_00607</name>
</gene>